<reference evidence="4" key="1">
    <citation type="journal article" date="2013" name="Genome Announc.">
        <title>Draft genome sequence of the grapevine dieback fungus Eutypa lata UCR-EL1.</title>
        <authorList>
            <person name="Blanco-Ulate B."/>
            <person name="Rolshausen P.E."/>
            <person name="Cantu D."/>
        </authorList>
    </citation>
    <scope>NUCLEOTIDE SEQUENCE [LARGE SCALE GENOMIC DNA]</scope>
    <source>
        <strain evidence="4">UCR-EL1</strain>
    </source>
</reference>
<dbReference type="InterPro" id="IPR039261">
    <property type="entry name" value="FNR_nucleotide-bd"/>
</dbReference>
<dbReference type="KEGG" id="ela:UCREL1_5141"/>
<dbReference type="eggNOG" id="ENOG502RRJ9">
    <property type="taxonomic scope" value="Eukaryota"/>
</dbReference>
<dbReference type="InterPro" id="IPR017927">
    <property type="entry name" value="FAD-bd_FR_type"/>
</dbReference>
<dbReference type="PROSITE" id="PS51384">
    <property type="entry name" value="FAD_FR"/>
    <property type="match status" value="1"/>
</dbReference>
<dbReference type="HOGENOM" id="CLU_017006_2_0_1"/>
<feature type="region of interest" description="Disordered" evidence="1">
    <location>
        <begin position="211"/>
        <end position="236"/>
    </location>
</feature>
<dbReference type="InterPro" id="IPR012349">
    <property type="entry name" value="Split_barrel_FMN-bd"/>
</dbReference>
<feature type="region of interest" description="Disordered" evidence="1">
    <location>
        <begin position="386"/>
        <end position="428"/>
    </location>
</feature>
<dbReference type="SUPFAM" id="SSF52343">
    <property type="entry name" value="Ferredoxin reductase-like, C-terminal NADP-linked domain"/>
    <property type="match status" value="1"/>
</dbReference>
<dbReference type="STRING" id="1287681.M7TMA0"/>
<dbReference type="GO" id="GO:0016491">
    <property type="term" value="F:oxidoreductase activity"/>
    <property type="evidence" value="ECO:0007669"/>
    <property type="project" value="InterPro"/>
</dbReference>
<feature type="compositionally biased region" description="Gly residues" evidence="1">
    <location>
        <begin position="416"/>
        <end position="428"/>
    </location>
</feature>
<dbReference type="InterPro" id="IPR017938">
    <property type="entry name" value="Riboflavin_synthase-like_b-brl"/>
</dbReference>
<sequence>MAATTLSPIQQQQWHPGEQAMHRLLRVPRDDNPTFRGLAPSHGHRISQSPVVALGTLDGRGRPWAALWGGERGFCRPVADGVLGVRAVALDVQFDPVLGEVLGVEGGGEDRKTRGTRRKEIVSDQVVHPDADEGGKLIAALAIDLETRDRVKFAGRALAGAVSVTATATAETEAGGLPSRLGDLQMAIRVEETLGNCPKYLNKKRITPHVPSPRLVSMGVGGEDKGDDDGGGGSGATQLLSREAIDLVERADLFFIASRYGSNGEGSMDVNHRGGAPGFMRVLTAPNTTATTATTTTTALVYPEYSGNRLYQTLGNLHSDPRAGLAIPDFATGDVLYVTGRASILLGEDAAAACLSRRAKLALRVDVEEARLVRDGLPFRGEVIDFSPYNPPAPPVPRRQGADGSPPTRTETGKAVDGGGGGGGGGGVATATLVDRHVISPSVARYVFKLSSVAASDGSCPSWRPGQHVTLDFGAELDHGWSHMRDDDPQSLNDDFVRTFTVSSSGGGEGARAPPPNEFEITVRRHGPATGLLAKWNLRVPLELPVLGFGGAEGFRLPIPTSPSPSPERGSVFVAAGVGITPLMAQAADVLRTAAGDNNNADGSGGGGGGGVTAPLRVLWSLKREDLPLAVHVLKRIEGLGKVTRLFVTGGGDGELEGGIRQLGAVVTERRMGPDDVLATGEKGNRRFYCCTGPEMMKALLQWTEGEEVVFESFNY</sequence>
<dbReference type="SUPFAM" id="SSF63380">
    <property type="entry name" value="Riboflavin synthase domain-like"/>
    <property type="match status" value="1"/>
</dbReference>
<dbReference type="OMA" id="LICCAVP"/>
<dbReference type="OrthoDB" id="436496at2759"/>
<accession>M7TMA0</accession>
<organism evidence="3 4">
    <name type="scientific">Eutypa lata (strain UCR-EL1)</name>
    <name type="common">Grapevine dieback disease fungus</name>
    <name type="synonym">Eutypa armeniacae</name>
    <dbReference type="NCBI Taxonomy" id="1287681"/>
    <lineage>
        <taxon>Eukaryota</taxon>
        <taxon>Fungi</taxon>
        <taxon>Dikarya</taxon>
        <taxon>Ascomycota</taxon>
        <taxon>Pezizomycotina</taxon>
        <taxon>Sordariomycetes</taxon>
        <taxon>Xylariomycetidae</taxon>
        <taxon>Xylariales</taxon>
        <taxon>Diatrypaceae</taxon>
        <taxon>Eutypa</taxon>
    </lineage>
</organism>
<dbReference type="EMBL" id="KB706336">
    <property type="protein sequence ID" value="EMR67860.1"/>
    <property type="molecule type" value="Genomic_DNA"/>
</dbReference>
<feature type="domain" description="FAD-binding FR-type" evidence="2">
    <location>
        <begin position="426"/>
        <end position="558"/>
    </location>
</feature>
<dbReference type="PANTHER" id="PTHR42815">
    <property type="entry name" value="FAD-BINDING, PUTATIVE (AFU_ORTHOLOGUE AFUA_6G07600)-RELATED"/>
    <property type="match status" value="1"/>
</dbReference>
<dbReference type="AlphaFoldDB" id="M7TMA0"/>
<evidence type="ECO:0000313" key="3">
    <source>
        <dbReference type="EMBL" id="EMR67860.1"/>
    </source>
</evidence>
<dbReference type="Proteomes" id="UP000012174">
    <property type="component" value="Unassembled WGS sequence"/>
</dbReference>
<dbReference type="PANTHER" id="PTHR42815:SF2">
    <property type="entry name" value="FAD-BINDING, PUTATIVE (AFU_ORTHOLOGUE AFUA_6G07600)-RELATED"/>
    <property type="match status" value="1"/>
</dbReference>
<evidence type="ECO:0000313" key="4">
    <source>
        <dbReference type="Proteomes" id="UP000012174"/>
    </source>
</evidence>
<dbReference type="Gene3D" id="3.40.50.80">
    <property type="entry name" value="Nucleotide-binding domain of ferredoxin-NADP reductase (FNR) module"/>
    <property type="match status" value="1"/>
</dbReference>
<gene>
    <name evidence="3" type="ORF">UCREL1_5141</name>
</gene>
<proteinExistence type="predicted"/>
<evidence type="ECO:0000256" key="1">
    <source>
        <dbReference type="SAM" id="MobiDB-lite"/>
    </source>
</evidence>
<name>M7TMA0_EUTLA</name>
<dbReference type="SUPFAM" id="SSF50475">
    <property type="entry name" value="FMN-binding split barrel"/>
    <property type="match status" value="1"/>
</dbReference>
<evidence type="ECO:0000259" key="2">
    <source>
        <dbReference type="PROSITE" id="PS51384"/>
    </source>
</evidence>
<protein>
    <submittedName>
        <fullName evidence="3">Putative oxidoreductase fad-binding domain-containing protein</fullName>
    </submittedName>
</protein>
<keyword evidence="4" id="KW-1185">Reference proteome</keyword>
<dbReference type="Gene3D" id="2.30.110.10">
    <property type="entry name" value="Electron Transport, Fmn-binding Protein, Chain A"/>
    <property type="match status" value="1"/>
</dbReference>